<organism evidence="1 2">
    <name type="scientific">Paracoccus sulfuroxidans</name>
    <dbReference type="NCBI Taxonomy" id="384678"/>
    <lineage>
        <taxon>Bacteria</taxon>
        <taxon>Pseudomonadati</taxon>
        <taxon>Pseudomonadota</taxon>
        <taxon>Alphaproteobacteria</taxon>
        <taxon>Rhodobacterales</taxon>
        <taxon>Paracoccaceae</taxon>
        <taxon>Paracoccus</taxon>
    </lineage>
</organism>
<sequence>MPDIPDTVADSRNWKPLPVPTGPVNLICQVAPIRITFKAAPSGGFILPVGKALRLKAGDAGHIKAAEALGGVAVFEAFG</sequence>
<evidence type="ECO:0000313" key="2">
    <source>
        <dbReference type="Proteomes" id="UP000316225"/>
    </source>
</evidence>
<reference evidence="1 2" key="1">
    <citation type="journal article" date="2015" name="Stand. Genomic Sci.">
        <title>Genomic Encyclopedia of Bacterial and Archaeal Type Strains, Phase III: the genomes of soil and plant-associated and newly described type strains.</title>
        <authorList>
            <person name="Whitman W.B."/>
            <person name="Woyke T."/>
            <person name="Klenk H.P."/>
            <person name="Zhou Y."/>
            <person name="Lilburn T.G."/>
            <person name="Beck B.J."/>
            <person name="De Vos P."/>
            <person name="Vandamme P."/>
            <person name="Eisen J.A."/>
            <person name="Garrity G."/>
            <person name="Hugenholtz P."/>
            <person name="Kyrpides N.C."/>
        </authorList>
    </citation>
    <scope>NUCLEOTIDE SEQUENCE [LARGE SCALE GENOMIC DNA]</scope>
    <source>
        <strain evidence="1 2">CGMCC 1.5364</strain>
    </source>
</reference>
<dbReference type="Proteomes" id="UP000316225">
    <property type="component" value="Unassembled WGS sequence"/>
</dbReference>
<name>A0A562NAW0_9RHOB</name>
<proteinExistence type="predicted"/>
<accession>A0A562NAW0</accession>
<dbReference type="RefSeq" id="WP_145399784.1">
    <property type="nucleotide sequence ID" value="NZ_VLKU01000015.1"/>
</dbReference>
<comment type="caution">
    <text evidence="1">The sequence shown here is derived from an EMBL/GenBank/DDBJ whole genome shotgun (WGS) entry which is preliminary data.</text>
</comment>
<keyword evidence="2" id="KW-1185">Reference proteome</keyword>
<evidence type="ECO:0000313" key="1">
    <source>
        <dbReference type="EMBL" id="TWI29233.1"/>
    </source>
</evidence>
<gene>
    <name evidence="1" type="ORF">IQ24_03712</name>
</gene>
<dbReference type="AlphaFoldDB" id="A0A562NAW0"/>
<dbReference type="EMBL" id="VLKU01000015">
    <property type="protein sequence ID" value="TWI29233.1"/>
    <property type="molecule type" value="Genomic_DNA"/>
</dbReference>
<protein>
    <submittedName>
        <fullName evidence="1">Uncharacterized protein</fullName>
    </submittedName>
</protein>